<dbReference type="Pfam" id="PF00899">
    <property type="entry name" value="ThiF"/>
    <property type="match status" value="1"/>
</dbReference>
<dbReference type="UniPathway" id="UPA00885"/>
<feature type="domain" description="THIF-type NAD/FAD binding fold" evidence="7">
    <location>
        <begin position="62"/>
        <end position="595"/>
    </location>
</feature>
<evidence type="ECO:0000256" key="3">
    <source>
        <dbReference type="ARBA" id="ARBA00015407"/>
    </source>
</evidence>
<dbReference type="InterPro" id="IPR030667">
    <property type="entry name" value="APP-BP1"/>
</dbReference>
<dbReference type="InterPro" id="IPR000594">
    <property type="entry name" value="ThiF_NAD_FAD-bd"/>
</dbReference>
<dbReference type="OrthoDB" id="1708823at2759"/>
<dbReference type="GO" id="GO:0019781">
    <property type="term" value="F:NEDD8 activating enzyme activity"/>
    <property type="evidence" value="ECO:0007669"/>
    <property type="project" value="UniProtKB-UniRule"/>
</dbReference>
<dbReference type="InterPro" id="IPR035985">
    <property type="entry name" value="Ubiquitin-activating_enz"/>
</dbReference>
<keyword evidence="9" id="KW-1185">Reference proteome</keyword>
<organism evidence="8 9">
    <name type="scientific">Cutaneotrichosporon oleaginosum</name>
    <dbReference type="NCBI Taxonomy" id="879819"/>
    <lineage>
        <taxon>Eukaryota</taxon>
        <taxon>Fungi</taxon>
        <taxon>Dikarya</taxon>
        <taxon>Basidiomycota</taxon>
        <taxon>Agaricomycotina</taxon>
        <taxon>Tremellomycetes</taxon>
        <taxon>Trichosporonales</taxon>
        <taxon>Trichosporonaceae</taxon>
        <taxon>Cutaneotrichosporon</taxon>
    </lineage>
</organism>
<dbReference type="GO" id="GO:0045116">
    <property type="term" value="P:protein neddylation"/>
    <property type="evidence" value="ECO:0007669"/>
    <property type="project" value="UniProtKB-UniRule"/>
</dbReference>
<dbReference type="GO" id="GO:0005737">
    <property type="term" value="C:cytoplasm"/>
    <property type="evidence" value="ECO:0007669"/>
    <property type="project" value="TreeGrafter"/>
</dbReference>
<comment type="similarity">
    <text evidence="2 5">Belongs to the ubiquitin-activating E1 family. ULA1 subfamily.</text>
</comment>
<dbReference type="PIRSF" id="PIRSF039099">
    <property type="entry name" value="APP-BP1"/>
    <property type="match status" value="1"/>
</dbReference>
<dbReference type="AlphaFoldDB" id="A0A0J0XI94"/>
<comment type="function">
    <text evidence="5">Regulatory subunit of the dimeric UBA3-ULA1 E1 enzyme.</text>
</comment>
<feature type="region of interest" description="Disordered" evidence="6">
    <location>
        <begin position="1"/>
        <end position="22"/>
    </location>
</feature>
<dbReference type="Gene3D" id="3.40.50.720">
    <property type="entry name" value="NAD(P)-binding Rossmann-like Domain"/>
    <property type="match status" value="2"/>
</dbReference>
<protein>
    <recommendedName>
        <fullName evidence="3 5">NEDD8-activating enzyme E1 regulatory subunit</fullName>
    </recommendedName>
</protein>
<dbReference type="SUPFAM" id="SSF69572">
    <property type="entry name" value="Activating enzymes of the ubiquitin-like proteins"/>
    <property type="match status" value="1"/>
</dbReference>
<proteinExistence type="inferred from homology"/>
<evidence type="ECO:0000256" key="5">
    <source>
        <dbReference type="PIRNR" id="PIRNR039099"/>
    </source>
</evidence>
<evidence type="ECO:0000313" key="9">
    <source>
        <dbReference type="Proteomes" id="UP000053611"/>
    </source>
</evidence>
<sequence length="597" mass="65071">MPTRGRDPPSSPSAFSRPPKIAKMDDAVDITEATTALAVGSGTSSRNTPVPSGRPDAKARRYDRQLRLWASAGQRSLESARILLVGHDAVGCQALKNLVLPGVHHFTILSDAATTAADVASNFFLEPTSIGQPIAKEEVRFLCELNPAVTGEARVADAGALLDSDPAFYLSFNLIITSNVPPELEERIAELLWQTSSKPEKPDIPLMSVRTSGLTGRLQIQVREHCVVDTHPDTTHTLRIDAPFPALEEYACGLDLESMDSHVHSHIPWVVLLVRATSHWKASHSGNLPTSKEDKEEFKKLLNSWRMKHDEENFDEAVGQSYRASVASELPYDIAELINDPAIVNVSPSSKNLQILLHTLRRFMEVPPKLPPVAPSLPDMHSSTESYVKVQQLYKQAFQEDLAKFSSILTGVLKEIGLPEDAVSETEVEAFVKNVGGVAIVEGTSLLTAKAYEGGMKDRIEEDFPFGEGEELMPGYGSEISIVLAILASEQFYKAFGHWPGGTDGDMETDVAEVERFARKAMATVHAETDSDELPTKLTNAIGEVVRGGFLTPPNTAAFMGGIVGQEAIKLVTNQYQPLDNTVAIDLVKSGIEKFKL</sequence>
<feature type="region of interest" description="Disordered" evidence="6">
    <location>
        <begin position="37"/>
        <end position="59"/>
    </location>
</feature>
<dbReference type="STRING" id="879819.A0A0J0XI94"/>
<dbReference type="InterPro" id="IPR045886">
    <property type="entry name" value="ThiF/MoeB/HesA"/>
</dbReference>
<comment type="pathway">
    <text evidence="1 5">Protein modification; protein neddylation.</text>
</comment>
<name>A0A0J0XI94_9TREE</name>
<gene>
    <name evidence="8" type="ORF">CC85DRAFT_303743</name>
</gene>
<dbReference type="Proteomes" id="UP000053611">
    <property type="component" value="Unassembled WGS sequence"/>
</dbReference>
<evidence type="ECO:0000256" key="2">
    <source>
        <dbReference type="ARBA" id="ARBA00006868"/>
    </source>
</evidence>
<dbReference type="GeneID" id="28986096"/>
<keyword evidence="4 5" id="KW-0833">Ubl conjugation pathway</keyword>
<dbReference type="PANTHER" id="PTHR10953:SF29">
    <property type="entry name" value="NEDD8-ACTIVATING ENZYME E1 REGULATORY SUBUNIT"/>
    <property type="match status" value="1"/>
</dbReference>
<dbReference type="EMBL" id="KQ087227">
    <property type="protein sequence ID" value="KLT40850.1"/>
    <property type="molecule type" value="Genomic_DNA"/>
</dbReference>
<evidence type="ECO:0000256" key="1">
    <source>
        <dbReference type="ARBA" id="ARBA00005032"/>
    </source>
</evidence>
<feature type="compositionally biased region" description="Polar residues" evidence="6">
    <location>
        <begin position="41"/>
        <end position="50"/>
    </location>
</feature>
<dbReference type="PANTHER" id="PTHR10953">
    <property type="entry name" value="UBIQUITIN-ACTIVATING ENZYME E1"/>
    <property type="match status" value="1"/>
</dbReference>
<accession>A0A0J0XI94</accession>
<evidence type="ECO:0000313" key="8">
    <source>
        <dbReference type="EMBL" id="KLT40850.1"/>
    </source>
</evidence>
<reference evidence="8 9" key="1">
    <citation type="submission" date="2015-03" db="EMBL/GenBank/DDBJ databases">
        <title>Genomics and transcriptomics of the oil-accumulating basidiomycete yeast T. oleaginosus allow insights into substrate utilization and the diverse evolutionary trajectories of mating systems in fungi.</title>
        <authorList>
            <consortium name="DOE Joint Genome Institute"/>
            <person name="Kourist R."/>
            <person name="Kracht O."/>
            <person name="Bracharz F."/>
            <person name="Lipzen A."/>
            <person name="Nolan M."/>
            <person name="Ohm R."/>
            <person name="Grigoriev I."/>
            <person name="Sun S."/>
            <person name="Heitman J."/>
            <person name="Bruck T."/>
            <person name="Nowrousian M."/>
        </authorList>
    </citation>
    <scope>NUCLEOTIDE SEQUENCE [LARGE SCALE GENOMIC DNA]</scope>
    <source>
        <strain evidence="8 9">IBC0246</strain>
    </source>
</reference>
<evidence type="ECO:0000256" key="4">
    <source>
        <dbReference type="ARBA" id="ARBA00022786"/>
    </source>
</evidence>
<dbReference type="RefSeq" id="XP_018277341.1">
    <property type="nucleotide sequence ID" value="XM_018425493.1"/>
</dbReference>
<dbReference type="FunFam" id="3.40.50.720:FF:000475">
    <property type="entry name" value="NEDD8-activating enzyme E1 regulatory subunit"/>
    <property type="match status" value="1"/>
</dbReference>
<evidence type="ECO:0000259" key="7">
    <source>
        <dbReference type="Pfam" id="PF00899"/>
    </source>
</evidence>
<evidence type="ECO:0000256" key="6">
    <source>
        <dbReference type="SAM" id="MobiDB-lite"/>
    </source>
</evidence>